<dbReference type="SMART" id="SM00382">
    <property type="entry name" value="AAA"/>
    <property type="match status" value="1"/>
</dbReference>
<dbReference type="EMBL" id="LR798243">
    <property type="protein sequence ID" value="CAB5215062.1"/>
    <property type="molecule type" value="Genomic_DNA"/>
</dbReference>
<comment type="similarity">
    <text evidence="1">Belongs to the AAA ATPase family. BCS1 subfamily.</text>
</comment>
<dbReference type="InterPro" id="IPR003593">
    <property type="entry name" value="AAA+_ATPase"/>
</dbReference>
<evidence type="ECO:0000313" key="3">
    <source>
        <dbReference type="EMBL" id="CAB5215062.1"/>
    </source>
</evidence>
<organism evidence="3">
    <name type="scientific">uncultured Caudovirales phage</name>
    <dbReference type="NCBI Taxonomy" id="2100421"/>
    <lineage>
        <taxon>Viruses</taxon>
        <taxon>Duplodnaviria</taxon>
        <taxon>Heunggongvirae</taxon>
        <taxon>Uroviricota</taxon>
        <taxon>Caudoviricetes</taxon>
        <taxon>Peduoviridae</taxon>
        <taxon>Maltschvirus</taxon>
        <taxon>Maltschvirus maltsch</taxon>
    </lineage>
</organism>
<dbReference type="GO" id="GO:0005524">
    <property type="term" value="F:ATP binding"/>
    <property type="evidence" value="ECO:0007669"/>
    <property type="project" value="InterPro"/>
</dbReference>
<dbReference type="PANTHER" id="PTHR23070">
    <property type="entry name" value="BCS1 AAA-TYPE ATPASE"/>
    <property type="match status" value="1"/>
</dbReference>
<accession>A0A6J7WH21</accession>
<name>A0A6J7WH21_9CAUD</name>
<dbReference type="SUPFAM" id="SSF52540">
    <property type="entry name" value="P-loop containing nucleoside triphosphate hydrolases"/>
    <property type="match status" value="2"/>
</dbReference>
<dbReference type="InterPro" id="IPR003959">
    <property type="entry name" value="ATPase_AAA_core"/>
</dbReference>
<dbReference type="GO" id="GO:0016887">
    <property type="term" value="F:ATP hydrolysis activity"/>
    <property type="evidence" value="ECO:0007669"/>
    <property type="project" value="InterPro"/>
</dbReference>
<protein>
    <submittedName>
        <fullName evidence="3">AAA domain containing protein</fullName>
    </submittedName>
</protein>
<evidence type="ECO:0000259" key="2">
    <source>
        <dbReference type="SMART" id="SM00382"/>
    </source>
</evidence>
<sequence length="371" mass="42937">MSEYSDILEDVVPRRWRINVQRKRKKKLSKFHKSWTWGSDFSKMTNKELYLASSDLTDHIASRVMLQRFELDEPTVNEEISFLCNKQEWIKFARKAFPTWQMFEMSENYGALINHEHVTLIRFENHPSSVKFKLFGHPDQVSQVIDRCSKEFERVDCYIEWMYSGDGSSVDIPLRPDRLPITEMYPFLDQPLSDYYDDFMDSNASVLLLIGPPGTGKTSFIRGLLQHRKTSAIVTYDSGILEKDYVFARFIESDAEIMVLEDADAFLKSRKEGNTMMHKFLNVGDGLVTTKGKKLIFSTNLPSVKEIDPALMRPGRCFDILNFNPLTKEQAETAARVLDVKLVGDKKEWSIADLFHQQVNATIKENKIGFI</sequence>
<dbReference type="Pfam" id="PF00004">
    <property type="entry name" value="AAA"/>
    <property type="match status" value="1"/>
</dbReference>
<gene>
    <name evidence="3" type="ORF">UFOVP190_379</name>
</gene>
<dbReference type="InterPro" id="IPR027417">
    <property type="entry name" value="P-loop_NTPase"/>
</dbReference>
<feature type="domain" description="AAA+ ATPase" evidence="2">
    <location>
        <begin position="203"/>
        <end position="326"/>
    </location>
</feature>
<dbReference type="Gene3D" id="3.40.50.300">
    <property type="entry name" value="P-loop containing nucleotide triphosphate hydrolases"/>
    <property type="match status" value="1"/>
</dbReference>
<dbReference type="InterPro" id="IPR050747">
    <property type="entry name" value="Mitochondrial_chaperone_BCS1"/>
</dbReference>
<evidence type="ECO:0000256" key="1">
    <source>
        <dbReference type="ARBA" id="ARBA00007448"/>
    </source>
</evidence>
<reference evidence="3" key="1">
    <citation type="submission" date="2020-05" db="EMBL/GenBank/DDBJ databases">
        <authorList>
            <person name="Chiriac C."/>
            <person name="Salcher M."/>
            <person name="Ghai R."/>
            <person name="Kavagutti S V."/>
        </authorList>
    </citation>
    <scope>NUCLEOTIDE SEQUENCE</scope>
</reference>
<dbReference type="CDD" id="cd19481">
    <property type="entry name" value="RecA-like_protease"/>
    <property type="match status" value="1"/>
</dbReference>
<proteinExistence type="inferred from homology"/>